<keyword evidence="2" id="KW-0489">Methyltransferase</keyword>
<dbReference type="PANTHER" id="PTHR43861">
    <property type="entry name" value="TRANS-ACONITATE 2-METHYLTRANSFERASE-RELATED"/>
    <property type="match status" value="1"/>
</dbReference>
<dbReference type="Proteomes" id="UP000736328">
    <property type="component" value="Unassembled WGS sequence"/>
</dbReference>
<sequence length="203" mass="22625">MNASQKYIQSCRKGFWQKVFQLEIKYLIDHLKGCRDVLSIGCGPAFIEGKLARNGFRVTGLDVSCEALNCAPDKVRTVAARAEDMPFPESSFDAVIYVASLQFIDDYRKALEKSAAVLRPHGKIVIMLLNPESEYFRERVHDPDSYVSKIKHTDQQAITDAVAGSFKVRTEYYLGIDGNEVSLSAKKAGAALYIISGAKRDNH</sequence>
<name>A0A933I9B2_UNCT6</name>
<reference evidence="2" key="1">
    <citation type="submission" date="2020-07" db="EMBL/GenBank/DDBJ databases">
        <title>Huge and variable diversity of episymbiotic CPR bacteria and DPANN archaea in groundwater ecosystems.</title>
        <authorList>
            <person name="He C.Y."/>
            <person name="Keren R."/>
            <person name="Whittaker M."/>
            <person name="Farag I.F."/>
            <person name="Doudna J."/>
            <person name="Cate J.H.D."/>
            <person name="Banfield J.F."/>
        </authorList>
    </citation>
    <scope>NUCLEOTIDE SEQUENCE</scope>
    <source>
        <strain evidence="2">NC_groundwater_1520_Pr4_B-0.1um_53_5</strain>
    </source>
</reference>
<dbReference type="AlphaFoldDB" id="A0A933I9B2"/>
<dbReference type="GO" id="GO:0032259">
    <property type="term" value="P:methylation"/>
    <property type="evidence" value="ECO:0007669"/>
    <property type="project" value="UniProtKB-KW"/>
</dbReference>
<dbReference type="Pfam" id="PF08241">
    <property type="entry name" value="Methyltransf_11"/>
    <property type="match status" value="1"/>
</dbReference>
<gene>
    <name evidence="2" type="ORF">HY768_00555</name>
</gene>
<dbReference type="InterPro" id="IPR013216">
    <property type="entry name" value="Methyltransf_11"/>
</dbReference>
<feature type="domain" description="Methyltransferase type 11" evidence="1">
    <location>
        <begin position="38"/>
        <end position="126"/>
    </location>
</feature>
<dbReference type="Gene3D" id="3.40.50.150">
    <property type="entry name" value="Vaccinia Virus protein VP39"/>
    <property type="match status" value="1"/>
</dbReference>
<organism evidence="2 3">
    <name type="scientific">candidate division TA06 bacterium</name>
    <dbReference type="NCBI Taxonomy" id="2250710"/>
    <lineage>
        <taxon>Bacteria</taxon>
        <taxon>Bacteria division TA06</taxon>
    </lineage>
</organism>
<dbReference type="InterPro" id="IPR029063">
    <property type="entry name" value="SAM-dependent_MTases_sf"/>
</dbReference>
<dbReference type="GO" id="GO:0008757">
    <property type="term" value="F:S-adenosylmethionine-dependent methyltransferase activity"/>
    <property type="evidence" value="ECO:0007669"/>
    <property type="project" value="InterPro"/>
</dbReference>
<dbReference type="CDD" id="cd02440">
    <property type="entry name" value="AdoMet_MTases"/>
    <property type="match status" value="1"/>
</dbReference>
<proteinExistence type="predicted"/>
<dbReference type="EMBL" id="JACQXR010000005">
    <property type="protein sequence ID" value="MBI4725713.1"/>
    <property type="molecule type" value="Genomic_DNA"/>
</dbReference>
<accession>A0A933I9B2</accession>
<evidence type="ECO:0000313" key="2">
    <source>
        <dbReference type="EMBL" id="MBI4725713.1"/>
    </source>
</evidence>
<comment type="caution">
    <text evidence="2">The sequence shown here is derived from an EMBL/GenBank/DDBJ whole genome shotgun (WGS) entry which is preliminary data.</text>
</comment>
<evidence type="ECO:0000313" key="3">
    <source>
        <dbReference type="Proteomes" id="UP000736328"/>
    </source>
</evidence>
<dbReference type="SUPFAM" id="SSF53335">
    <property type="entry name" value="S-adenosyl-L-methionine-dependent methyltransferases"/>
    <property type="match status" value="1"/>
</dbReference>
<evidence type="ECO:0000259" key="1">
    <source>
        <dbReference type="Pfam" id="PF08241"/>
    </source>
</evidence>
<protein>
    <submittedName>
        <fullName evidence="2">Class I SAM-dependent methyltransferase</fullName>
    </submittedName>
</protein>
<keyword evidence="2" id="KW-0808">Transferase</keyword>